<dbReference type="InterPro" id="IPR023346">
    <property type="entry name" value="Lysozyme-like_dom_sf"/>
</dbReference>
<reference evidence="4" key="1">
    <citation type="submission" date="2016-07" db="EMBL/GenBank/DDBJ databases">
        <title>Microvirga ossetica sp. nov. a new species of rhizobia isolated from root nodules of the legume species Vicia alpestris Steven originated from North Ossetia region in the Caucasus.</title>
        <authorList>
            <person name="Safronova V.I."/>
            <person name="Kuznetsova I.G."/>
            <person name="Sazanova A.L."/>
            <person name="Belimov A."/>
            <person name="Andronov E."/>
            <person name="Osledkin Y.S."/>
            <person name="Onishchuk O.P."/>
            <person name="Kurchak O.N."/>
            <person name="Shaposhnikov A.I."/>
            <person name="Willems A."/>
            <person name="Tikhonovich I.A."/>
        </authorList>
    </citation>
    <scope>NUCLEOTIDE SEQUENCE [LARGE SCALE GENOMIC DNA]</scope>
    <source>
        <strain evidence="4">V5/3M</strain>
    </source>
</reference>
<feature type="region of interest" description="Disordered" evidence="2">
    <location>
        <begin position="69"/>
        <end position="128"/>
    </location>
</feature>
<organism evidence="4">
    <name type="scientific">Microvirga ossetica</name>
    <dbReference type="NCBI Taxonomy" id="1882682"/>
    <lineage>
        <taxon>Bacteria</taxon>
        <taxon>Pseudomonadati</taxon>
        <taxon>Pseudomonadota</taxon>
        <taxon>Alphaproteobacteria</taxon>
        <taxon>Hyphomicrobiales</taxon>
        <taxon>Methylobacteriaceae</taxon>
        <taxon>Microvirga</taxon>
    </lineage>
</organism>
<dbReference type="AlphaFoldDB" id="A0A1B2EJB3"/>
<evidence type="ECO:0000313" key="4">
    <source>
        <dbReference type="EMBL" id="ANY80060.1"/>
    </source>
</evidence>
<dbReference type="Pfam" id="PF01464">
    <property type="entry name" value="SLT"/>
    <property type="match status" value="1"/>
</dbReference>
<feature type="domain" description="Transglycosylase SLT" evidence="3">
    <location>
        <begin position="155"/>
        <end position="249"/>
    </location>
</feature>
<dbReference type="EMBL" id="CP016616">
    <property type="protein sequence ID" value="ANY80060.1"/>
    <property type="molecule type" value="Genomic_DNA"/>
</dbReference>
<evidence type="ECO:0000256" key="2">
    <source>
        <dbReference type="SAM" id="MobiDB-lite"/>
    </source>
</evidence>
<dbReference type="SUPFAM" id="SSF53955">
    <property type="entry name" value="Lysozyme-like"/>
    <property type="match status" value="1"/>
</dbReference>
<name>A0A1B2EJB3_9HYPH</name>
<comment type="similarity">
    <text evidence="1">Belongs to the virb1 family.</text>
</comment>
<feature type="compositionally biased region" description="Basic and acidic residues" evidence="2">
    <location>
        <begin position="84"/>
        <end position="99"/>
    </location>
</feature>
<dbReference type="Gene3D" id="1.10.530.10">
    <property type="match status" value="1"/>
</dbReference>
<dbReference type="InterPro" id="IPR008258">
    <property type="entry name" value="Transglycosylase_SLT_dom_1"/>
</dbReference>
<gene>
    <name evidence="4" type="ORF">BB934_19015</name>
</gene>
<evidence type="ECO:0000259" key="3">
    <source>
        <dbReference type="Pfam" id="PF01464"/>
    </source>
</evidence>
<sequence length="270" mass="28363">MPHFDSTQPALSIIAGWSFDLTWQHLLRTLAVAIIGVEILVFASQVRAEGGDANGVVSPDQAQEFLNAAAAEAASPAEEEAPEPEIKPAAKAAKGAEARKARRTAAATGKAHEAGAAQAAEDDANETASLPSIDARAKLRPSDAMRAGALKVLIVRYASENGLPYELADAVVRLESRYNPGARNGTHMGLTQINVRTAQSLGYAGPAAGLLDAETNLRYGLKYLAKAYKLAGGDTCGTILRYQFGHRTQTMTSASRAYCAKVKVITAAAD</sequence>
<dbReference type="CDD" id="cd00254">
    <property type="entry name" value="LT-like"/>
    <property type="match status" value="1"/>
</dbReference>
<proteinExistence type="inferred from homology"/>
<evidence type="ECO:0000256" key="1">
    <source>
        <dbReference type="ARBA" id="ARBA00009387"/>
    </source>
</evidence>
<dbReference type="KEGG" id="moc:BB934_19015"/>
<feature type="compositionally biased region" description="Low complexity" evidence="2">
    <location>
        <begin position="104"/>
        <end position="119"/>
    </location>
</feature>
<accession>A0A1B2EJB3</accession>
<protein>
    <recommendedName>
        <fullName evidence="3">Transglycosylase SLT domain-containing protein</fullName>
    </recommendedName>
</protein>